<organism evidence="3 4">
    <name type="scientific">Salinibacter ruber</name>
    <dbReference type="NCBI Taxonomy" id="146919"/>
    <lineage>
        <taxon>Bacteria</taxon>
        <taxon>Pseudomonadati</taxon>
        <taxon>Rhodothermota</taxon>
        <taxon>Rhodothermia</taxon>
        <taxon>Rhodothermales</taxon>
        <taxon>Salinibacteraceae</taxon>
        <taxon>Salinibacter</taxon>
    </lineage>
</organism>
<dbReference type="PANTHER" id="PTHR42903">
    <property type="entry name" value="INNER MEMBRANE PROTEIN YCCF"/>
    <property type="match status" value="1"/>
</dbReference>
<evidence type="ECO:0000313" key="4">
    <source>
        <dbReference type="Proteomes" id="UP001155010"/>
    </source>
</evidence>
<keyword evidence="1" id="KW-0472">Membrane</keyword>
<feature type="domain" description="Inner membrane component" evidence="2">
    <location>
        <begin position="4"/>
        <end position="54"/>
    </location>
</feature>
<dbReference type="EMBL" id="JANUBB010000006">
    <property type="protein sequence ID" value="MCS3951798.1"/>
    <property type="molecule type" value="Genomic_DNA"/>
</dbReference>
<dbReference type="Pfam" id="PF03733">
    <property type="entry name" value="YccF"/>
    <property type="match status" value="2"/>
</dbReference>
<sequence>MRTLGNILWFLIGGLEMGLAWWLAGLVMYVSIVGIPFGRSCFEIGTFTFFPFGREAVRRDLVTGEGDVGTSPLGTVGNVLWFVLCGWWLALGHLVTAAALIVTVIGIPFGIQHVKIAGLTLSPIGKTVVRTEVAQAARGR</sequence>
<dbReference type="InterPro" id="IPR031308">
    <property type="entry name" value="UCP028777"/>
</dbReference>
<feature type="transmembrane region" description="Helical" evidence="1">
    <location>
        <begin position="79"/>
        <end position="107"/>
    </location>
</feature>
<dbReference type="PANTHER" id="PTHR42903:SF1">
    <property type="entry name" value="INNER MEMBRANE PROTEIN YCCF"/>
    <property type="match status" value="1"/>
</dbReference>
<dbReference type="GO" id="GO:0005886">
    <property type="term" value="C:plasma membrane"/>
    <property type="evidence" value="ECO:0007669"/>
    <property type="project" value="TreeGrafter"/>
</dbReference>
<accession>A0A9X2Z4G2</accession>
<dbReference type="InterPro" id="IPR052937">
    <property type="entry name" value="Inner_membrane_protein"/>
</dbReference>
<evidence type="ECO:0000313" key="3">
    <source>
        <dbReference type="EMBL" id="MCS3951798.1"/>
    </source>
</evidence>
<dbReference type="NCBIfam" id="NF008742">
    <property type="entry name" value="PRK11770.1-4"/>
    <property type="match status" value="1"/>
</dbReference>
<protein>
    <submittedName>
        <fullName evidence="3">Uncharacterized membrane protein YccF (DUF307 family)</fullName>
    </submittedName>
</protein>
<evidence type="ECO:0000259" key="2">
    <source>
        <dbReference type="Pfam" id="PF03733"/>
    </source>
</evidence>
<gene>
    <name evidence="3" type="ORF">GGP83_001750</name>
</gene>
<reference evidence="3" key="1">
    <citation type="submission" date="2022-08" db="EMBL/GenBank/DDBJ databases">
        <title>Genomic Encyclopedia of Type Strains, Phase V (KMG-V): Genome sequencing to study the core and pangenomes of soil and plant-associated prokaryotes.</title>
        <authorList>
            <person name="Whitman W."/>
        </authorList>
    </citation>
    <scope>NUCLEOTIDE SEQUENCE</scope>
    <source>
        <strain evidence="3">SP2017</strain>
    </source>
</reference>
<dbReference type="RefSeq" id="WP_259081870.1">
    <property type="nucleotide sequence ID" value="NZ_JANTZN010000005.1"/>
</dbReference>
<dbReference type="NCBIfam" id="NF008741">
    <property type="entry name" value="PRK11770.1-3"/>
    <property type="match status" value="1"/>
</dbReference>
<dbReference type="NCBIfam" id="NF008740">
    <property type="entry name" value="PRK11770.1-2"/>
    <property type="match status" value="1"/>
</dbReference>
<dbReference type="AlphaFoldDB" id="A0A9X2Z4G2"/>
<comment type="caution">
    <text evidence="3">The sequence shown here is derived from an EMBL/GenBank/DDBJ whole genome shotgun (WGS) entry which is preliminary data.</text>
</comment>
<proteinExistence type="predicted"/>
<dbReference type="InterPro" id="IPR005185">
    <property type="entry name" value="YccF"/>
</dbReference>
<name>A0A9X2Z4G2_9BACT</name>
<feature type="transmembrane region" description="Helical" evidence="1">
    <location>
        <begin position="7"/>
        <end position="30"/>
    </location>
</feature>
<keyword evidence="1" id="KW-0812">Transmembrane</keyword>
<dbReference type="Proteomes" id="UP001155010">
    <property type="component" value="Unassembled WGS sequence"/>
</dbReference>
<evidence type="ECO:0000256" key="1">
    <source>
        <dbReference type="SAM" id="Phobius"/>
    </source>
</evidence>
<dbReference type="PIRSF" id="PIRSF028777">
    <property type="entry name" value="UCP028777"/>
    <property type="match status" value="1"/>
</dbReference>
<keyword evidence="1" id="KW-1133">Transmembrane helix</keyword>
<feature type="domain" description="Inner membrane component" evidence="2">
    <location>
        <begin position="76"/>
        <end position="126"/>
    </location>
</feature>